<accession>A0A806TJH1</accession>
<dbReference type="FunFam" id="1.10.10.10:FF:000001">
    <property type="entry name" value="LysR family transcriptional regulator"/>
    <property type="match status" value="1"/>
</dbReference>
<comment type="similarity">
    <text evidence="1">Belongs to the LysR transcriptional regulatory family.</text>
</comment>
<evidence type="ECO:0000259" key="5">
    <source>
        <dbReference type="PROSITE" id="PS50931"/>
    </source>
</evidence>
<evidence type="ECO:0000256" key="1">
    <source>
        <dbReference type="ARBA" id="ARBA00009437"/>
    </source>
</evidence>
<dbReference type="Pfam" id="PF00126">
    <property type="entry name" value="HTH_1"/>
    <property type="match status" value="1"/>
</dbReference>
<dbReference type="PROSITE" id="PS50931">
    <property type="entry name" value="HTH_LYSR"/>
    <property type="match status" value="1"/>
</dbReference>
<sequence>MISAEELKLESQDLRIFKCVAETKSLSKAAEVLGYVQPHISQRIKKLEEELDTKLLTRTNRGVTLTDEGKALFDYAQRILLLMEEAKAEVNPNKFRTSLIIGASQTVSASKVPALFSSFLKEHRDIEVKIKTDRKQVLQEMLSYGEIDGLFLSGTYNEAQFERVYRYAEKMVLILPTDEDIEEKAPPMLLINSDVNCIYRNRLLAFSKEHHTHKANMMEFDSLEAILQGVRDGLGMSVVPASVVHSRGDMQSIHYEELSEDVQIDFVVKKGKQRSPSLKKFIHFLGSL</sequence>
<dbReference type="SUPFAM" id="SSF46785">
    <property type="entry name" value="Winged helix' DNA-binding domain"/>
    <property type="match status" value="1"/>
</dbReference>
<dbReference type="PANTHER" id="PTHR30126:SF40">
    <property type="entry name" value="HTH-TYPE TRANSCRIPTIONAL REGULATOR GLTR"/>
    <property type="match status" value="1"/>
</dbReference>
<proteinExistence type="inferred from homology"/>
<keyword evidence="3" id="KW-0238">DNA-binding</keyword>
<dbReference type="Pfam" id="PF03466">
    <property type="entry name" value="LysR_substrate"/>
    <property type="match status" value="1"/>
</dbReference>
<gene>
    <name evidence="6" type="primary">yofA_2</name>
    <name evidence="6" type="ORF">AS52_03539</name>
</gene>
<dbReference type="Gene3D" id="1.10.10.10">
    <property type="entry name" value="Winged helix-like DNA-binding domain superfamily/Winged helix DNA-binding domain"/>
    <property type="match status" value="1"/>
</dbReference>
<dbReference type="EMBL" id="CP010586">
    <property type="protein sequence ID" value="AKP78500.1"/>
    <property type="molecule type" value="Genomic_DNA"/>
</dbReference>
<keyword evidence="4" id="KW-0804">Transcription</keyword>
<dbReference type="PRINTS" id="PR00039">
    <property type="entry name" value="HTHLYSR"/>
</dbReference>
<evidence type="ECO:0000256" key="4">
    <source>
        <dbReference type="ARBA" id="ARBA00023163"/>
    </source>
</evidence>
<feature type="domain" description="HTH lysR-type" evidence="5">
    <location>
        <begin position="9"/>
        <end position="66"/>
    </location>
</feature>
<evidence type="ECO:0000256" key="3">
    <source>
        <dbReference type="ARBA" id="ARBA00023125"/>
    </source>
</evidence>
<evidence type="ECO:0000313" key="7">
    <source>
        <dbReference type="Proteomes" id="UP000036410"/>
    </source>
</evidence>
<dbReference type="Proteomes" id="UP000036410">
    <property type="component" value="Chromosome"/>
</dbReference>
<dbReference type="AlphaFoldDB" id="A0A806TJH1"/>
<dbReference type="InterPro" id="IPR000847">
    <property type="entry name" value="LysR_HTH_N"/>
</dbReference>
<dbReference type="PANTHER" id="PTHR30126">
    <property type="entry name" value="HTH-TYPE TRANSCRIPTIONAL REGULATOR"/>
    <property type="match status" value="1"/>
</dbReference>
<protein>
    <submittedName>
        <fullName evidence="6">HTH-type transcriptional regulator YofA</fullName>
    </submittedName>
</protein>
<dbReference type="InterPro" id="IPR005119">
    <property type="entry name" value="LysR_subst-bd"/>
</dbReference>
<dbReference type="GO" id="GO:0000976">
    <property type="term" value="F:transcription cis-regulatory region binding"/>
    <property type="evidence" value="ECO:0007669"/>
    <property type="project" value="TreeGrafter"/>
</dbReference>
<dbReference type="GO" id="GO:0003700">
    <property type="term" value="F:DNA-binding transcription factor activity"/>
    <property type="evidence" value="ECO:0007669"/>
    <property type="project" value="InterPro"/>
</dbReference>
<keyword evidence="2" id="KW-0805">Transcription regulation</keyword>
<evidence type="ECO:0000256" key="2">
    <source>
        <dbReference type="ARBA" id="ARBA00023015"/>
    </source>
</evidence>
<dbReference type="InterPro" id="IPR036390">
    <property type="entry name" value="WH_DNA-bd_sf"/>
</dbReference>
<dbReference type="InterPro" id="IPR036388">
    <property type="entry name" value="WH-like_DNA-bd_sf"/>
</dbReference>
<evidence type="ECO:0000313" key="6">
    <source>
        <dbReference type="EMBL" id="AKP78500.1"/>
    </source>
</evidence>
<dbReference type="Gene3D" id="3.40.190.290">
    <property type="match status" value="1"/>
</dbReference>
<reference evidence="6 7" key="1">
    <citation type="submission" date="2015-01" db="EMBL/GenBank/DDBJ databases">
        <title>Genome sequence of bacillus megaterium Q3.</title>
        <authorList>
            <person name="Wang Y."/>
            <person name="Luo K."/>
            <person name="Bai L."/>
            <person name="Luo F."/>
        </authorList>
    </citation>
    <scope>NUCLEOTIDE SEQUENCE [LARGE SCALE GENOMIC DNA]</scope>
    <source>
        <strain evidence="6 7">Q3</strain>
    </source>
</reference>
<dbReference type="CDD" id="cd05466">
    <property type="entry name" value="PBP2_LTTR_substrate"/>
    <property type="match status" value="1"/>
</dbReference>
<name>A0A806TJH1_PRIMG</name>
<organism evidence="6 7">
    <name type="scientific">Priestia megaterium Q3</name>
    <dbReference type="NCBI Taxonomy" id="1452722"/>
    <lineage>
        <taxon>Bacteria</taxon>
        <taxon>Bacillati</taxon>
        <taxon>Bacillota</taxon>
        <taxon>Bacilli</taxon>
        <taxon>Bacillales</taxon>
        <taxon>Bacillaceae</taxon>
        <taxon>Priestia</taxon>
    </lineage>
</organism>
<dbReference type="SUPFAM" id="SSF53850">
    <property type="entry name" value="Periplasmic binding protein-like II"/>
    <property type="match status" value="1"/>
</dbReference>